<name>A0A3Q9UUF4_9MICO</name>
<dbReference type="GO" id="GO:0004222">
    <property type="term" value="F:metalloendopeptidase activity"/>
    <property type="evidence" value="ECO:0007669"/>
    <property type="project" value="InterPro"/>
</dbReference>
<dbReference type="KEGG" id="rfs:C1I64_02070"/>
<protein>
    <recommendedName>
        <fullName evidence="4">Peptidase M50</fullName>
    </recommendedName>
</protein>
<feature type="transmembrane region" description="Helical" evidence="1">
    <location>
        <begin position="319"/>
        <end position="340"/>
    </location>
</feature>
<dbReference type="PANTHER" id="PTHR13325">
    <property type="entry name" value="PROTEASE M50 MEMBRANE-BOUND TRANSCRIPTION FACTOR SITE 2 PROTEASE"/>
    <property type="match status" value="1"/>
</dbReference>
<dbReference type="NCBIfam" id="NF041824">
    <property type="entry name" value="daptide_HExxH"/>
    <property type="match status" value="1"/>
</dbReference>
<keyword evidence="1" id="KW-0472">Membrane</keyword>
<evidence type="ECO:0000313" key="2">
    <source>
        <dbReference type="EMBL" id="AZZ50954.1"/>
    </source>
</evidence>
<dbReference type="GO" id="GO:0016020">
    <property type="term" value="C:membrane"/>
    <property type="evidence" value="ECO:0007669"/>
    <property type="project" value="InterPro"/>
</dbReference>
<feature type="transmembrane region" description="Helical" evidence="1">
    <location>
        <begin position="352"/>
        <end position="372"/>
    </location>
</feature>
<dbReference type="AlphaFoldDB" id="A0A3Q9UUF4"/>
<dbReference type="InterPro" id="IPR001193">
    <property type="entry name" value="MBTPS2"/>
</dbReference>
<dbReference type="GO" id="GO:0005737">
    <property type="term" value="C:cytoplasm"/>
    <property type="evidence" value="ECO:0007669"/>
    <property type="project" value="TreeGrafter"/>
</dbReference>
<dbReference type="GO" id="GO:0031293">
    <property type="term" value="P:membrane protein intracellular domain proteolysis"/>
    <property type="evidence" value="ECO:0007669"/>
    <property type="project" value="TreeGrafter"/>
</dbReference>
<sequence length="530" mass="54054">MSDPAPRLADTVTIDEPIAPGAPWILSVRGVPRARVGPAVATFAAGLRPSAHETDETDGTGSTSLTDEETAALLREFATAGLLAGSERREPRSHRLQFRPPASLQLTLLDATRPALVLARLLRRRPIRLLAVAAVVAVLLLGTASAIAHSAEIAAVLSEPLPLPSLLAVSVAFLLAGAVHEAGHAVSLAAFGGRPRRAGVMIFYLAPAFFCDVTDGWRLGDRRSRAAVALAGPAVHLVLAASAATALLWAPTGRSALACFVVAAALSAVTNLIPLVHLDGYLALVAVLDRPFLRRAAIGAVGDAVLRLLGGTAPRASPWLVLFGVGCRGFALLLIGWAYVRSVPVLVLTEPGAVIALVFAAALLGALVVSLVRFARAAREARVGALRVAVASAVLAAALAGVGALPLEERIEAGYVVRNDEAFLVRTSADPRIVPGTPVRLTSNGIAVRSPRSTAVVSGPAEPLLAPIAALAPLTGLDDVPAVGYPLALPDSASTPPVGGASVSLGGGTIGGAVLDLVAGDALRRLGVGR</sequence>
<dbReference type="Proteomes" id="UP000285317">
    <property type="component" value="Chromosome"/>
</dbReference>
<feature type="transmembrane region" description="Helical" evidence="1">
    <location>
        <begin position="256"/>
        <end position="277"/>
    </location>
</feature>
<evidence type="ECO:0000313" key="3">
    <source>
        <dbReference type="Proteomes" id="UP000285317"/>
    </source>
</evidence>
<evidence type="ECO:0008006" key="4">
    <source>
        <dbReference type="Google" id="ProtNLM"/>
    </source>
</evidence>
<feature type="transmembrane region" description="Helical" evidence="1">
    <location>
        <begin position="129"/>
        <end position="149"/>
    </location>
</feature>
<proteinExistence type="predicted"/>
<dbReference type="PANTHER" id="PTHR13325:SF3">
    <property type="entry name" value="MEMBRANE-BOUND TRANSCRIPTION FACTOR SITE-2 PROTEASE"/>
    <property type="match status" value="1"/>
</dbReference>
<dbReference type="RefSeq" id="WP_127886047.1">
    <property type="nucleotide sequence ID" value="NZ_CP028137.1"/>
</dbReference>
<accession>A0A3Q9UUF4</accession>
<organism evidence="2 3">
    <name type="scientific">Rathayibacter festucae DSM 15932</name>
    <dbReference type="NCBI Taxonomy" id="1328866"/>
    <lineage>
        <taxon>Bacteria</taxon>
        <taxon>Bacillati</taxon>
        <taxon>Actinomycetota</taxon>
        <taxon>Actinomycetes</taxon>
        <taxon>Micrococcales</taxon>
        <taxon>Microbacteriaceae</taxon>
        <taxon>Rathayibacter</taxon>
    </lineage>
</organism>
<dbReference type="InterPro" id="IPR049694">
    <property type="entry name" value="Daptide_HExxH"/>
</dbReference>
<feature type="transmembrane region" description="Helical" evidence="1">
    <location>
        <begin position="292"/>
        <end position="310"/>
    </location>
</feature>
<keyword evidence="1" id="KW-0812">Transmembrane</keyword>
<gene>
    <name evidence="2" type="ORF">C1I64_02070</name>
</gene>
<keyword evidence="1" id="KW-1133">Transmembrane helix</keyword>
<feature type="transmembrane region" description="Helical" evidence="1">
    <location>
        <begin position="161"/>
        <end position="179"/>
    </location>
</feature>
<feature type="transmembrane region" description="Helical" evidence="1">
    <location>
        <begin position="384"/>
        <end position="407"/>
    </location>
</feature>
<feature type="transmembrane region" description="Helical" evidence="1">
    <location>
        <begin position="200"/>
        <end position="220"/>
    </location>
</feature>
<dbReference type="EMBL" id="CP028137">
    <property type="protein sequence ID" value="AZZ50954.1"/>
    <property type="molecule type" value="Genomic_DNA"/>
</dbReference>
<feature type="transmembrane region" description="Helical" evidence="1">
    <location>
        <begin position="226"/>
        <end position="249"/>
    </location>
</feature>
<reference evidence="2 3" key="1">
    <citation type="submission" date="2018-03" db="EMBL/GenBank/DDBJ databases">
        <title>Bacteriophage NCPPB3778 and a type I-E CRISPR drive the evolution of the US Biological Select Agent, Rathayibacter toxicus.</title>
        <authorList>
            <person name="Davis E.W.II."/>
            <person name="Tabima J.F."/>
            <person name="Weisberg A.J."/>
            <person name="Dantas Lopes L."/>
            <person name="Wiseman M.S."/>
            <person name="Wiseman M.S."/>
            <person name="Pupko T."/>
            <person name="Belcher M.S."/>
            <person name="Sechler A.J."/>
            <person name="Tancos M.A."/>
            <person name="Schroeder B.K."/>
            <person name="Murray T.D."/>
            <person name="Luster D.G."/>
            <person name="Schneider W.L."/>
            <person name="Rogers E."/>
            <person name="Andreote F.D."/>
            <person name="Grunwald N.J."/>
            <person name="Putnam M.L."/>
            <person name="Chang J.H."/>
        </authorList>
    </citation>
    <scope>NUCLEOTIDE SEQUENCE [LARGE SCALE GENOMIC DNA]</scope>
    <source>
        <strain evidence="2 3">DSM 15932</strain>
    </source>
</reference>
<evidence type="ECO:0000256" key="1">
    <source>
        <dbReference type="SAM" id="Phobius"/>
    </source>
</evidence>